<keyword evidence="3" id="KW-1185">Reference proteome</keyword>
<dbReference type="AlphaFoldDB" id="A0A9N9CRZ5"/>
<gene>
    <name evidence="2" type="ORF">AGERDE_LOCUS9627</name>
</gene>
<comment type="caution">
    <text evidence="2">The sequence shown here is derived from an EMBL/GenBank/DDBJ whole genome shotgun (WGS) entry which is preliminary data.</text>
</comment>
<dbReference type="EMBL" id="CAJVPL010002495">
    <property type="protein sequence ID" value="CAG8611796.1"/>
    <property type="molecule type" value="Genomic_DNA"/>
</dbReference>
<feature type="domain" description="Nudix hydrolase" evidence="1">
    <location>
        <begin position="3"/>
        <end position="48"/>
    </location>
</feature>
<feature type="non-terminal residue" evidence="2">
    <location>
        <position position="1"/>
    </location>
</feature>
<protein>
    <submittedName>
        <fullName evidence="2">1364_t:CDS:1</fullName>
    </submittedName>
</protein>
<reference evidence="2" key="1">
    <citation type="submission" date="2021-06" db="EMBL/GenBank/DDBJ databases">
        <authorList>
            <person name="Kallberg Y."/>
            <person name="Tangrot J."/>
            <person name="Rosling A."/>
        </authorList>
    </citation>
    <scope>NUCLEOTIDE SEQUENCE</scope>
    <source>
        <strain evidence="2">MT106</strain>
    </source>
</reference>
<evidence type="ECO:0000313" key="3">
    <source>
        <dbReference type="Proteomes" id="UP000789831"/>
    </source>
</evidence>
<dbReference type="Gene3D" id="3.10.10.10">
    <property type="entry name" value="HIV Type 1 Reverse Transcriptase, subunit A, domain 1"/>
    <property type="match status" value="1"/>
</dbReference>
<dbReference type="InterPro" id="IPR043502">
    <property type="entry name" value="DNA/RNA_pol_sf"/>
</dbReference>
<dbReference type="Pfam" id="PF00293">
    <property type="entry name" value="NUDIX"/>
    <property type="match status" value="1"/>
</dbReference>
<dbReference type="SUPFAM" id="SSF55811">
    <property type="entry name" value="Nudix"/>
    <property type="match status" value="1"/>
</dbReference>
<dbReference type="InterPro" id="IPR000086">
    <property type="entry name" value="NUDIX_hydrolase_dom"/>
</dbReference>
<evidence type="ECO:0000313" key="2">
    <source>
        <dbReference type="EMBL" id="CAG8611796.1"/>
    </source>
</evidence>
<organism evidence="2 3">
    <name type="scientific">Ambispora gerdemannii</name>
    <dbReference type="NCBI Taxonomy" id="144530"/>
    <lineage>
        <taxon>Eukaryota</taxon>
        <taxon>Fungi</taxon>
        <taxon>Fungi incertae sedis</taxon>
        <taxon>Mucoromycota</taxon>
        <taxon>Glomeromycotina</taxon>
        <taxon>Glomeromycetes</taxon>
        <taxon>Archaeosporales</taxon>
        <taxon>Ambisporaceae</taxon>
        <taxon>Ambispora</taxon>
    </lineage>
</organism>
<name>A0A9N9CRZ5_9GLOM</name>
<dbReference type="SUPFAM" id="SSF56672">
    <property type="entry name" value="DNA/RNA polymerases"/>
    <property type="match status" value="1"/>
</dbReference>
<dbReference type="Gene3D" id="3.90.79.10">
    <property type="entry name" value="Nucleoside Triphosphate Pyrophosphohydrolase"/>
    <property type="match status" value="1"/>
</dbReference>
<sequence>IAGLYQTPGGKLDKQDLTAYDACVRETIEETGIKTQPIQEKINKLHQEVKELCKQQNDIQKELTNWTTKSITETNNEQWKRIVESISTTSKIKEIILQNKQCFRQHISKIGVVKGISYKIEIIKGAVPYKTQPYSTNMNAQDEIKKQTIELVKNKLHERSQSKWQASCLAVAKKADPTSNKVSWRIVQDYSPLNKVTVSMEYTFSSI</sequence>
<dbReference type="InterPro" id="IPR015797">
    <property type="entry name" value="NUDIX_hydrolase-like_dom_sf"/>
</dbReference>
<evidence type="ECO:0000259" key="1">
    <source>
        <dbReference type="Pfam" id="PF00293"/>
    </source>
</evidence>
<dbReference type="Proteomes" id="UP000789831">
    <property type="component" value="Unassembled WGS sequence"/>
</dbReference>
<accession>A0A9N9CRZ5</accession>
<proteinExistence type="predicted"/>